<reference evidence="8 9" key="1">
    <citation type="submission" date="2012-06" db="EMBL/GenBank/DDBJ databases">
        <title>The complete chromosome of genome of Turneriella parva DSM 21527.</title>
        <authorList>
            <consortium name="US DOE Joint Genome Institute (JGI-PGF)"/>
            <person name="Lucas S."/>
            <person name="Han J."/>
            <person name="Lapidus A."/>
            <person name="Bruce D."/>
            <person name="Goodwin L."/>
            <person name="Pitluck S."/>
            <person name="Peters L."/>
            <person name="Kyrpides N."/>
            <person name="Mavromatis K."/>
            <person name="Ivanova N."/>
            <person name="Mikhailova N."/>
            <person name="Chertkov O."/>
            <person name="Detter J.C."/>
            <person name="Tapia R."/>
            <person name="Han C."/>
            <person name="Land M."/>
            <person name="Hauser L."/>
            <person name="Markowitz V."/>
            <person name="Cheng J.-F."/>
            <person name="Hugenholtz P."/>
            <person name="Woyke T."/>
            <person name="Wu D."/>
            <person name="Gronow S."/>
            <person name="Wellnitz S."/>
            <person name="Brambilla E."/>
            <person name="Klenk H.-P."/>
            <person name="Eisen J.A."/>
        </authorList>
    </citation>
    <scope>NUCLEOTIDE SEQUENCE [LARGE SCALE GENOMIC DNA]</scope>
    <source>
        <strain evidence="9">ATCC BAA-1111 / DSM 21527 / NCTC 11395 / H</strain>
    </source>
</reference>
<dbReference type="SMART" id="SM00448">
    <property type="entry name" value="REC"/>
    <property type="match status" value="1"/>
</dbReference>
<dbReference type="KEGG" id="tpx:Turpa_4129"/>
<proteinExistence type="predicted"/>
<dbReference type="GO" id="GO:0032993">
    <property type="term" value="C:protein-DNA complex"/>
    <property type="evidence" value="ECO:0007669"/>
    <property type="project" value="TreeGrafter"/>
</dbReference>
<keyword evidence="1 4" id="KW-0597">Phosphoprotein</keyword>
<dbReference type="Pfam" id="PF00486">
    <property type="entry name" value="Trans_reg_C"/>
    <property type="match status" value="1"/>
</dbReference>
<dbReference type="SMART" id="SM00862">
    <property type="entry name" value="Trans_reg_C"/>
    <property type="match status" value="1"/>
</dbReference>
<evidence type="ECO:0000256" key="3">
    <source>
        <dbReference type="ARBA" id="ARBA00023125"/>
    </source>
</evidence>
<dbReference type="CDD" id="cd00383">
    <property type="entry name" value="trans_reg_C"/>
    <property type="match status" value="1"/>
</dbReference>
<dbReference type="InterPro" id="IPR039420">
    <property type="entry name" value="WalR-like"/>
</dbReference>
<keyword evidence="9" id="KW-1185">Reference proteome</keyword>
<dbReference type="GO" id="GO:0000156">
    <property type="term" value="F:phosphorelay response regulator activity"/>
    <property type="evidence" value="ECO:0007669"/>
    <property type="project" value="TreeGrafter"/>
</dbReference>
<dbReference type="AlphaFoldDB" id="I4BBV5"/>
<protein>
    <submittedName>
        <fullName evidence="8">Two component transcriptional regulator, winged helix family</fullName>
    </submittedName>
</protein>
<feature type="modified residue" description="4-aspartylphosphate" evidence="4">
    <location>
        <position position="55"/>
    </location>
</feature>
<evidence type="ECO:0000259" key="7">
    <source>
        <dbReference type="PROSITE" id="PS51755"/>
    </source>
</evidence>
<evidence type="ECO:0000256" key="1">
    <source>
        <dbReference type="ARBA" id="ARBA00022553"/>
    </source>
</evidence>
<keyword evidence="3 5" id="KW-0238">DNA-binding</keyword>
<dbReference type="SUPFAM" id="SSF46894">
    <property type="entry name" value="C-terminal effector domain of the bipartite response regulators"/>
    <property type="match status" value="1"/>
</dbReference>
<dbReference type="InterPro" id="IPR011006">
    <property type="entry name" value="CheY-like_superfamily"/>
</dbReference>
<dbReference type="HOGENOM" id="CLU_000445_30_4_12"/>
<feature type="domain" description="OmpR/PhoB-type" evidence="7">
    <location>
        <begin position="132"/>
        <end position="231"/>
    </location>
</feature>
<feature type="domain" description="Response regulatory" evidence="6">
    <location>
        <begin position="7"/>
        <end position="120"/>
    </location>
</feature>
<dbReference type="STRING" id="869212.Turpa_4129"/>
<dbReference type="RefSeq" id="WP_014805237.1">
    <property type="nucleotide sequence ID" value="NC_018020.1"/>
</dbReference>
<dbReference type="InterPro" id="IPR036388">
    <property type="entry name" value="WH-like_DNA-bd_sf"/>
</dbReference>
<dbReference type="PANTHER" id="PTHR48111">
    <property type="entry name" value="REGULATOR OF RPOS"/>
    <property type="match status" value="1"/>
</dbReference>
<sequence length="232" mass="26415">MNRQRKHIAIVEDDDSIRELLAENLKRAGYQVSAFFTAEQFERKADAGYNLLLLDIMLPGKNGLALLKDLRASNHMLPVILLTASEQEAHTDQAFASGAIDYIIKPFNLNHLLLKIENLFEQLRQADSGNTQSDFQIGAGRFDPQLNMVVRDKKEHKLTPSETATLLYFVENPNRIVSREELQAAISATTKNLTSRNLDNYVLKFRKLFEPEPKEPVFFITIPRKGYALKRG</sequence>
<dbReference type="GO" id="GO:0000976">
    <property type="term" value="F:transcription cis-regulatory region binding"/>
    <property type="evidence" value="ECO:0007669"/>
    <property type="project" value="TreeGrafter"/>
</dbReference>
<dbReference type="EMBL" id="CP002959">
    <property type="protein sequence ID" value="AFM14762.1"/>
    <property type="molecule type" value="Genomic_DNA"/>
</dbReference>
<dbReference type="Gene3D" id="1.10.10.10">
    <property type="entry name" value="Winged helix-like DNA-binding domain superfamily/Winged helix DNA-binding domain"/>
    <property type="match status" value="1"/>
</dbReference>
<dbReference type="PROSITE" id="PS50110">
    <property type="entry name" value="RESPONSE_REGULATORY"/>
    <property type="match status" value="1"/>
</dbReference>
<dbReference type="Pfam" id="PF00072">
    <property type="entry name" value="Response_reg"/>
    <property type="match status" value="1"/>
</dbReference>
<evidence type="ECO:0000256" key="4">
    <source>
        <dbReference type="PROSITE-ProRule" id="PRU00169"/>
    </source>
</evidence>
<name>I4BBV5_TURPD</name>
<feature type="DNA-binding region" description="OmpR/PhoB-type" evidence="5">
    <location>
        <begin position="132"/>
        <end position="231"/>
    </location>
</feature>
<evidence type="ECO:0000313" key="8">
    <source>
        <dbReference type="EMBL" id="AFM14762.1"/>
    </source>
</evidence>
<evidence type="ECO:0000259" key="6">
    <source>
        <dbReference type="PROSITE" id="PS50110"/>
    </source>
</evidence>
<evidence type="ECO:0000256" key="2">
    <source>
        <dbReference type="ARBA" id="ARBA00023012"/>
    </source>
</evidence>
<evidence type="ECO:0000313" key="9">
    <source>
        <dbReference type="Proteomes" id="UP000006048"/>
    </source>
</evidence>
<dbReference type="SUPFAM" id="SSF52172">
    <property type="entry name" value="CheY-like"/>
    <property type="match status" value="1"/>
</dbReference>
<keyword evidence="2" id="KW-0902">Two-component regulatory system</keyword>
<dbReference type="Proteomes" id="UP000006048">
    <property type="component" value="Chromosome"/>
</dbReference>
<dbReference type="PROSITE" id="PS51755">
    <property type="entry name" value="OMPR_PHOB"/>
    <property type="match status" value="1"/>
</dbReference>
<dbReference type="InterPro" id="IPR016032">
    <property type="entry name" value="Sig_transdc_resp-reg_C-effctor"/>
</dbReference>
<dbReference type="CDD" id="cd17574">
    <property type="entry name" value="REC_OmpR"/>
    <property type="match status" value="1"/>
</dbReference>
<organism evidence="8 9">
    <name type="scientific">Turneriella parva (strain ATCC BAA-1111 / DSM 21527 / NCTC 11395 / H)</name>
    <name type="common">Leptospira parva</name>
    <dbReference type="NCBI Taxonomy" id="869212"/>
    <lineage>
        <taxon>Bacteria</taxon>
        <taxon>Pseudomonadati</taxon>
        <taxon>Spirochaetota</taxon>
        <taxon>Spirochaetia</taxon>
        <taxon>Leptospirales</taxon>
        <taxon>Leptospiraceae</taxon>
        <taxon>Turneriella</taxon>
    </lineage>
</organism>
<dbReference type="GO" id="GO:0006355">
    <property type="term" value="P:regulation of DNA-templated transcription"/>
    <property type="evidence" value="ECO:0007669"/>
    <property type="project" value="InterPro"/>
</dbReference>
<dbReference type="InterPro" id="IPR001789">
    <property type="entry name" value="Sig_transdc_resp-reg_receiver"/>
</dbReference>
<dbReference type="PANTHER" id="PTHR48111:SF40">
    <property type="entry name" value="PHOSPHATE REGULON TRANSCRIPTIONAL REGULATORY PROTEIN PHOB"/>
    <property type="match status" value="1"/>
</dbReference>
<dbReference type="OrthoDB" id="341603at2"/>
<gene>
    <name evidence="8" type="ordered locus">Turpa_4129</name>
</gene>
<dbReference type="GO" id="GO:0005829">
    <property type="term" value="C:cytosol"/>
    <property type="evidence" value="ECO:0007669"/>
    <property type="project" value="TreeGrafter"/>
</dbReference>
<accession>I4BBV5</accession>
<evidence type="ECO:0000256" key="5">
    <source>
        <dbReference type="PROSITE-ProRule" id="PRU01091"/>
    </source>
</evidence>
<dbReference type="InterPro" id="IPR001867">
    <property type="entry name" value="OmpR/PhoB-type_DNA-bd"/>
</dbReference>
<dbReference type="Gene3D" id="3.40.50.2300">
    <property type="match status" value="1"/>
</dbReference>